<dbReference type="GO" id="GO:0051045">
    <property type="term" value="P:negative regulation of membrane protein ectodomain proteolysis"/>
    <property type="evidence" value="ECO:0007669"/>
    <property type="project" value="TreeGrafter"/>
</dbReference>
<comment type="caution">
    <text evidence="6">The sequence shown here is derived from an EMBL/GenBank/DDBJ whole genome shotgun (WGS) entry which is preliminary data.</text>
</comment>
<keyword evidence="3" id="KW-1015">Disulfide bond</keyword>
<dbReference type="Proteomes" id="UP001176961">
    <property type="component" value="Unassembled WGS sequence"/>
</dbReference>
<accession>A0AA36GY54</accession>
<dbReference type="PROSITE" id="PS50189">
    <property type="entry name" value="NTR"/>
    <property type="match status" value="1"/>
</dbReference>
<feature type="chain" id="PRO_5041438212" description="NTR domain-containing protein" evidence="4">
    <location>
        <begin position="17"/>
        <end position="144"/>
    </location>
</feature>
<dbReference type="AlphaFoldDB" id="A0AA36GY54"/>
<proteinExistence type="predicted"/>
<keyword evidence="4" id="KW-0732">Signal</keyword>
<dbReference type="InterPro" id="IPR001134">
    <property type="entry name" value="Netrin_domain"/>
</dbReference>
<name>A0AA36GY54_CYLNA</name>
<feature type="signal peptide" evidence="4">
    <location>
        <begin position="1"/>
        <end position="16"/>
    </location>
</feature>
<organism evidence="6 7">
    <name type="scientific">Cylicocyclus nassatus</name>
    <name type="common">Nematode worm</name>
    <dbReference type="NCBI Taxonomy" id="53992"/>
    <lineage>
        <taxon>Eukaryota</taxon>
        <taxon>Metazoa</taxon>
        <taxon>Ecdysozoa</taxon>
        <taxon>Nematoda</taxon>
        <taxon>Chromadorea</taxon>
        <taxon>Rhabditida</taxon>
        <taxon>Rhabditina</taxon>
        <taxon>Rhabditomorpha</taxon>
        <taxon>Strongyloidea</taxon>
        <taxon>Strongylidae</taxon>
        <taxon>Cylicocyclus</taxon>
    </lineage>
</organism>
<comment type="subcellular location">
    <subcellularLocation>
        <location evidence="1">Secreted</location>
    </subcellularLocation>
</comment>
<reference evidence="6" key="1">
    <citation type="submission" date="2023-07" db="EMBL/GenBank/DDBJ databases">
        <authorList>
            <consortium name="CYATHOMIX"/>
        </authorList>
    </citation>
    <scope>NUCLEOTIDE SEQUENCE</scope>
    <source>
        <strain evidence="6">N/A</strain>
    </source>
</reference>
<keyword evidence="2" id="KW-0964">Secreted</keyword>
<dbReference type="Pfam" id="PF00965">
    <property type="entry name" value="TIMP"/>
    <property type="match status" value="1"/>
</dbReference>
<evidence type="ECO:0000256" key="1">
    <source>
        <dbReference type="ARBA" id="ARBA00004613"/>
    </source>
</evidence>
<dbReference type="GO" id="GO:0008191">
    <property type="term" value="F:metalloendopeptidase inhibitor activity"/>
    <property type="evidence" value="ECO:0007669"/>
    <property type="project" value="InterPro"/>
</dbReference>
<sequence>MRRLAFLLVSITITYAYDRENVVCDDYDTRQEAFCGYDFVAHVVVTSKRRITVGEGWPRYTYDVEYIEIFKGDGELPKIVMAYPTDHIPKRFHGVDLEKGKEYVIAGQAELNTWLNDCPVRERLLTEWDQLSEEEKNELRTFEC</sequence>
<dbReference type="GO" id="GO:0005615">
    <property type="term" value="C:extracellular space"/>
    <property type="evidence" value="ECO:0007669"/>
    <property type="project" value="TreeGrafter"/>
</dbReference>
<dbReference type="InterPro" id="IPR001820">
    <property type="entry name" value="TIMP"/>
</dbReference>
<dbReference type="PANTHER" id="PTHR11844:SF33">
    <property type="entry name" value="TISSUE INHIBITOR OF METALLOPROTEINASE"/>
    <property type="match status" value="1"/>
</dbReference>
<evidence type="ECO:0000313" key="7">
    <source>
        <dbReference type="Proteomes" id="UP001176961"/>
    </source>
</evidence>
<evidence type="ECO:0000256" key="3">
    <source>
        <dbReference type="ARBA" id="ARBA00023157"/>
    </source>
</evidence>
<evidence type="ECO:0000256" key="2">
    <source>
        <dbReference type="ARBA" id="ARBA00022525"/>
    </source>
</evidence>
<evidence type="ECO:0000259" key="5">
    <source>
        <dbReference type="PROSITE" id="PS50189"/>
    </source>
</evidence>
<protein>
    <recommendedName>
        <fullName evidence="5">NTR domain-containing protein</fullName>
    </recommendedName>
</protein>
<evidence type="ECO:0000313" key="6">
    <source>
        <dbReference type="EMBL" id="CAJ0600297.1"/>
    </source>
</evidence>
<evidence type="ECO:0000256" key="4">
    <source>
        <dbReference type="SAM" id="SignalP"/>
    </source>
</evidence>
<gene>
    <name evidence="6" type="ORF">CYNAS_LOCUS12280</name>
</gene>
<keyword evidence="7" id="KW-1185">Reference proteome</keyword>
<feature type="domain" description="NTR" evidence="5">
    <location>
        <begin position="20"/>
        <end position="144"/>
    </location>
</feature>
<dbReference type="SUPFAM" id="SSF50242">
    <property type="entry name" value="TIMP-like"/>
    <property type="match status" value="1"/>
</dbReference>
<dbReference type="Gene3D" id="2.40.50.120">
    <property type="match status" value="1"/>
</dbReference>
<dbReference type="PANTHER" id="PTHR11844">
    <property type="entry name" value="METALLOPROTEASE INHIBITOR"/>
    <property type="match status" value="1"/>
</dbReference>
<dbReference type="EMBL" id="CATQJL010000223">
    <property type="protein sequence ID" value="CAJ0600297.1"/>
    <property type="molecule type" value="Genomic_DNA"/>
</dbReference>
<dbReference type="InterPro" id="IPR008993">
    <property type="entry name" value="TIMP-like_OB-fold"/>
</dbReference>
<dbReference type="GO" id="GO:0002020">
    <property type="term" value="F:protease binding"/>
    <property type="evidence" value="ECO:0007669"/>
    <property type="project" value="TreeGrafter"/>
</dbReference>
<dbReference type="GO" id="GO:0031012">
    <property type="term" value="C:extracellular matrix"/>
    <property type="evidence" value="ECO:0007669"/>
    <property type="project" value="TreeGrafter"/>
</dbReference>